<protein>
    <submittedName>
        <fullName evidence="1">Uncharacterized protein</fullName>
    </submittedName>
</protein>
<sequence>MESSTFWEDSSSVHQHVKFESFSSTEGSSSRPYKEEQSIFRYCDGNLNFATAATSEDDEYSVYHKKKVSRVSEVRTQNGLLTRLACFVCPITNTLREIAPHLVP</sequence>
<name>A0A067R0D0_ZOONE</name>
<dbReference type="Proteomes" id="UP000027135">
    <property type="component" value="Unassembled WGS sequence"/>
</dbReference>
<dbReference type="OMA" id="YWEDNSA"/>
<evidence type="ECO:0000313" key="2">
    <source>
        <dbReference type="Proteomes" id="UP000027135"/>
    </source>
</evidence>
<organism evidence="1 2">
    <name type="scientific">Zootermopsis nevadensis</name>
    <name type="common">Dampwood termite</name>
    <dbReference type="NCBI Taxonomy" id="136037"/>
    <lineage>
        <taxon>Eukaryota</taxon>
        <taxon>Metazoa</taxon>
        <taxon>Ecdysozoa</taxon>
        <taxon>Arthropoda</taxon>
        <taxon>Hexapoda</taxon>
        <taxon>Insecta</taxon>
        <taxon>Pterygota</taxon>
        <taxon>Neoptera</taxon>
        <taxon>Polyneoptera</taxon>
        <taxon>Dictyoptera</taxon>
        <taxon>Blattodea</taxon>
        <taxon>Blattoidea</taxon>
        <taxon>Termitoidae</taxon>
        <taxon>Termopsidae</taxon>
        <taxon>Zootermopsis</taxon>
    </lineage>
</organism>
<accession>A0A067R0D0</accession>
<evidence type="ECO:0000313" key="1">
    <source>
        <dbReference type="EMBL" id="KDR16321.1"/>
    </source>
</evidence>
<proteinExistence type="predicted"/>
<gene>
    <name evidence="1" type="ORF">L798_10136</name>
</gene>
<reference evidence="1 2" key="1">
    <citation type="journal article" date="2014" name="Nat. Commun.">
        <title>Molecular traces of alternative social organization in a termite genome.</title>
        <authorList>
            <person name="Terrapon N."/>
            <person name="Li C."/>
            <person name="Robertson H.M."/>
            <person name="Ji L."/>
            <person name="Meng X."/>
            <person name="Booth W."/>
            <person name="Chen Z."/>
            <person name="Childers C.P."/>
            <person name="Glastad K.M."/>
            <person name="Gokhale K."/>
            <person name="Gowin J."/>
            <person name="Gronenberg W."/>
            <person name="Hermansen R.A."/>
            <person name="Hu H."/>
            <person name="Hunt B.G."/>
            <person name="Huylmans A.K."/>
            <person name="Khalil S.M."/>
            <person name="Mitchell R.D."/>
            <person name="Munoz-Torres M.C."/>
            <person name="Mustard J.A."/>
            <person name="Pan H."/>
            <person name="Reese J.T."/>
            <person name="Scharf M.E."/>
            <person name="Sun F."/>
            <person name="Vogel H."/>
            <person name="Xiao J."/>
            <person name="Yang W."/>
            <person name="Yang Z."/>
            <person name="Yang Z."/>
            <person name="Zhou J."/>
            <person name="Zhu J."/>
            <person name="Brent C.S."/>
            <person name="Elsik C.G."/>
            <person name="Goodisman M.A."/>
            <person name="Liberles D.A."/>
            <person name="Roe R.M."/>
            <person name="Vargo E.L."/>
            <person name="Vilcinskas A."/>
            <person name="Wang J."/>
            <person name="Bornberg-Bauer E."/>
            <person name="Korb J."/>
            <person name="Zhang G."/>
            <person name="Liebig J."/>
        </authorList>
    </citation>
    <scope>NUCLEOTIDE SEQUENCE [LARGE SCALE GENOMIC DNA]</scope>
    <source>
        <tissue evidence="1">Whole organism</tissue>
    </source>
</reference>
<keyword evidence="2" id="KW-1185">Reference proteome</keyword>
<dbReference type="EMBL" id="KK852801">
    <property type="protein sequence ID" value="KDR16321.1"/>
    <property type="molecule type" value="Genomic_DNA"/>
</dbReference>
<dbReference type="InParanoid" id="A0A067R0D0"/>
<dbReference type="AlphaFoldDB" id="A0A067R0D0"/>